<dbReference type="Pfam" id="PF01614">
    <property type="entry name" value="IclR_C"/>
    <property type="match status" value="1"/>
</dbReference>
<protein>
    <recommendedName>
        <fullName evidence="8">IclR family transcriptional regulator</fullName>
    </recommendedName>
</protein>
<dbReference type="InterPro" id="IPR050707">
    <property type="entry name" value="HTH_MetabolicPath_Reg"/>
</dbReference>
<evidence type="ECO:0008006" key="8">
    <source>
        <dbReference type="Google" id="ProtNLM"/>
    </source>
</evidence>
<dbReference type="InterPro" id="IPR036390">
    <property type="entry name" value="WH_DNA-bd_sf"/>
</dbReference>
<feature type="domain" description="HTH iclR-type" evidence="4">
    <location>
        <begin position="15"/>
        <end position="74"/>
    </location>
</feature>
<evidence type="ECO:0000313" key="7">
    <source>
        <dbReference type="Proteomes" id="UP000037020"/>
    </source>
</evidence>
<evidence type="ECO:0000256" key="3">
    <source>
        <dbReference type="ARBA" id="ARBA00023163"/>
    </source>
</evidence>
<dbReference type="PROSITE" id="PS51078">
    <property type="entry name" value="ICLR_ED"/>
    <property type="match status" value="1"/>
</dbReference>
<comment type="caution">
    <text evidence="6">The sequence shown here is derived from an EMBL/GenBank/DDBJ whole genome shotgun (WGS) entry which is preliminary data.</text>
</comment>
<dbReference type="PANTHER" id="PTHR30136">
    <property type="entry name" value="HELIX-TURN-HELIX TRANSCRIPTIONAL REGULATOR, ICLR FAMILY"/>
    <property type="match status" value="1"/>
</dbReference>
<dbReference type="Proteomes" id="UP000037020">
    <property type="component" value="Unassembled WGS sequence"/>
</dbReference>
<evidence type="ECO:0000256" key="1">
    <source>
        <dbReference type="ARBA" id="ARBA00023015"/>
    </source>
</evidence>
<dbReference type="SUPFAM" id="SSF55781">
    <property type="entry name" value="GAF domain-like"/>
    <property type="match status" value="1"/>
</dbReference>
<organism evidence="6 7">
    <name type="scientific">Streptomyces varsoviensis</name>
    <dbReference type="NCBI Taxonomy" id="67373"/>
    <lineage>
        <taxon>Bacteria</taxon>
        <taxon>Bacillati</taxon>
        <taxon>Actinomycetota</taxon>
        <taxon>Actinomycetes</taxon>
        <taxon>Kitasatosporales</taxon>
        <taxon>Streptomycetaceae</taxon>
        <taxon>Streptomyces</taxon>
    </lineage>
</organism>
<keyword evidence="1" id="KW-0805">Transcription regulation</keyword>
<evidence type="ECO:0000259" key="4">
    <source>
        <dbReference type="PROSITE" id="PS51077"/>
    </source>
</evidence>
<dbReference type="InterPro" id="IPR036388">
    <property type="entry name" value="WH-like_DNA-bd_sf"/>
</dbReference>
<dbReference type="SMART" id="SM00346">
    <property type="entry name" value="HTH_ICLR"/>
    <property type="match status" value="1"/>
</dbReference>
<evidence type="ECO:0000313" key="6">
    <source>
        <dbReference type="EMBL" id="KOG89949.1"/>
    </source>
</evidence>
<name>A0ABR5J995_9ACTN</name>
<gene>
    <name evidence="6" type="ORF">ADK38_11415</name>
</gene>
<reference evidence="6 7" key="1">
    <citation type="submission" date="2015-07" db="EMBL/GenBank/DDBJ databases">
        <authorList>
            <person name="Ju K.-S."/>
            <person name="Doroghazi J.R."/>
            <person name="Metcalf W.W."/>
        </authorList>
    </citation>
    <scope>NUCLEOTIDE SEQUENCE [LARGE SCALE GENOMIC DNA]</scope>
    <source>
        <strain evidence="6 7">NRRL B-3589</strain>
    </source>
</reference>
<evidence type="ECO:0000259" key="5">
    <source>
        <dbReference type="PROSITE" id="PS51078"/>
    </source>
</evidence>
<keyword evidence="3" id="KW-0804">Transcription</keyword>
<dbReference type="PROSITE" id="PS51077">
    <property type="entry name" value="HTH_ICLR"/>
    <property type="match status" value="1"/>
</dbReference>
<dbReference type="InterPro" id="IPR029016">
    <property type="entry name" value="GAF-like_dom_sf"/>
</dbReference>
<sequence>MAKDEGAKEQTPKEHRTVTRVTTILETAAASDGVRLAALCAVLDAPKSSVHGLVQGLVATGYLTERRGGYVLGPAAGALLAAVRPALADLARPAMERLRREFDETVMLGEPVGDSIVYVRVLESSQVIRYSAPLRTRRPLYPTSTGKVVLAHRDTARRNAYLRAHVPDEGRRARVREELTAVAAEGVAFNRGETLPDVSATAAGVFAGGRLVACLAVAGPTPRTAARLDTIADAVRAAAAELSDELSRTGGAAE</sequence>
<dbReference type="InterPro" id="IPR014757">
    <property type="entry name" value="Tscrpt_reg_IclR_C"/>
</dbReference>
<dbReference type="EMBL" id="LGUT01000949">
    <property type="protein sequence ID" value="KOG89949.1"/>
    <property type="molecule type" value="Genomic_DNA"/>
</dbReference>
<keyword evidence="2" id="KW-0238">DNA-binding</keyword>
<proteinExistence type="predicted"/>
<dbReference type="InterPro" id="IPR005471">
    <property type="entry name" value="Tscrpt_reg_IclR_N"/>
</dbReference>
<dbReference type="PANTHER" id="PTHR30136:SF35">
    <property type="entry name" value="HTH-TYPE TRANSCRIPTIONAL REGULATOR RV1719"/>
    <property type="match status" value="1"/>
</dbReference>
<dbReference type="Gene3D" id="1.10.10.10">
    <property type="entry name" value="Winged helix-like DNA-binding domain superfamily/Winged helix DNA-binding domain"/>
    <property type="match status" value="1"/>
</dbReference>
<accession>A0ABR5J995</accession>
<keyword evidence="7" id="KW-1185">Reference proteome</keyword>
<evidence type="ECO:0000256" key="2">
    <source>
        <dbReference type="ARBA" id="ARBA00023125"/>
    </source>
</evidence>
<feature type="domain" description="IclR-ED" evidence="5">
    <location>
        <begin position="71"/>
        <end position="248"/>
    </location>
</feature>
<dbReference type="Pfam" id="PF09339">
    <property type="entry name" value="HTH_IclR"/>
    <property type="match status" value="1"/>
</dbReference>
<dbReference type="SUPFAM" id="SSF46785">
    <property type="entry name" value="Winged helix' DNA-binding domain"/>
    <property type="match status" value="1"/>
</dbReference>
<dbReference type="Gene3D" id="3.30.450.40">
    <property type="match status" value="1"/>
</dbReference>